<dbReference type="SUPFAM" id="SSF46785">
    <property type="entry name" value="Winged helix' DNA-binding domain"/>
    <property type="match status" value="1"/>
</dbReference>
<dbReference type="NCBIfam" id="TIGR00331">
    <property type="entry name" value="hrcA"/>
    <property type="match status" value="1"/>
</dbReference>
<evidence type="ECO:0000259" key="6">
    <source>
        <dbReference type="Pfam" id="PF01628"/>
    </source>
</evidence>
<proteinExistence type="inferred from homology"/>
<dbReference type="SUPFAM" id="SSF55781">
    <property type="entry name" value="GAF domain-like"/>
    <property type="match status" value="1"/>
</dbReference>
<dbReference type="STRING" id="1423726.FC07_GL000749"/>
<sequence>MRLLTKRQLLILKEIVRLYTETGQPVGSKKLLEQLPIHISSATIRNEMVHLEDQGLLEKTHLSSGRIPSLRGYRYYLDHLVEPSSIDANDLAVIETSFDQSYHEIDQIVAQSAKILSSLTNYTAISLGPELKDLKLTGFRLVPLNDDQVMAILVTDNGTVENHIFSIPSGIDGDSLEKIIRIINDQLVGLPLMEVVNKLHHEIPQLLTKYMITPEGFLDIFGGVLKKAAQERYYVGGKMNLINTSTLKDVDQLKALYSLIDQNQDLGQIIGAPADQPIEVRLGDEMTNDLLKNFSVITATYNVSEHGRGMIALLGPTSMPYSRMIGLLDVFRAELAKKITDYYRHHGD</sequence>
<keyword evidence="4 5" id="KW-0804">Transcription</keyword>
<evidence type="ECO:0000313" key="7">
    <source>
        <dbReference type="EMBL" id="KRK34185.1"/>
    </source>
</evidence>
<dbReference type="InterPro" id="IPR023120">
    <property type="entry name" value="WHTH_transcript_rep_HrcA_IDD"/>
</dbReference>
<gene>
    <name evidence="5" type="primary">hrcA</name>
    <name evidence="7" type="ORF">FC07_GL000749</name>
</gene>
<dbReference type="Gene3D" id="3.30.450.40">
    <property type="match status" value="1"/>
</dbReference>
<dbReference type="PIRSF" id="PIRSF005485">
    <property type="entry name" value="HrcA"/>
    <property type="match status" value="1"/>
</dbReference>
<accession>A0A0R1GJS1</accession>
<dbReference type="InterPro" id="IPR029016">
    <property type="entry name" value="GAF-like_dom_sf"/>
</dbReference>
<dbReference type="GO" id="GO:0003677">
    <property type="term" value="F:DNA binding"/>
    <property type="evidence" value="ECO:0007669"/>
    <property type="project" value="InterPro"/>
</dbReference>
<name>A0A0R1GJS1_9LACO</name>
<evidence type="ECO:0000313" key="8">
    <source>
        <dbReference type="Proteomes" id="UP000051461"/>
    </source>
</evidence>
<protein>
    <recommendedName>
        <fullName evidence="5">Heat-inducible transcription repressor HrcA</fullName>
    </recommendedName>
</protein>
<comment type="caution">
    <text evidence="7">The sequence shown here is derived from an EMBL/GenBank/DDBJ whole genome shotgun (WGS) entry which is preliminary data.</text>
</comment>
<evidence type="ECO:0000256" key="4">
    <source>
        <dbReference type="ARBA" id="ARBA00023163"/>
    </source>
</evidence>
<keyword evidence="8" id="KW-1185">Reference proteome</keyword>
<dbReference type="Gene3D" id="3.30.390.60">
    <property type="entry name" value="Heat-inducible transcription repressor hrca homolog, domain 3"/>
    <property type="match status" value="1"/>
</dbReference>
<dbReference type="Gene3D" id="1.10.10.10">
    <property type="entry name" value="Winged helix-like DNA-binding domain superfamily/Winged helix DNA-binding domain"/>
    <property type="match status" value="1"/>
</dbReference>
<keyword evidence="1 5" id="KW-0678">Repressor</keyword>
<dbReference type="PANTHER" id="PTHR34824:SF1">
    <property type="entry name" value="HEAT-INDUCIBLE TRANSCRIPTION REPRESSOR HRCA"/>
    <property type="match status" value="1"/>
</dbReference>
<dbReference type="InterPro" id="IPR002571">
    <property type="entry name" value="HrcA"/>
</dbReference>
<keyword evidence="2 5" id="KW-0805">Transcription regulation</keyword>
<evidence type="ECO:0000256" key="2">
    <source>
        <dbReference type="ARBA" id="ARBA00023015"/>
    </source>
</evidence>
<keyword evidence="3 5" id="KW-0346">Stress response</keyword>
<evidence type="ECO:0000256" key="3">
    <source>
        <dbReference type="ARBA" id="ARBA00023016"/>
    </source>
</evidence>
<dbReference type="EMBL" id="AZDA01000093">
    <property type="protein sequence ID" value="KRK34185.1"/>
    <property type="molecule type" value="Genomic_DNA"/>
</dbReference>
<dbReference type="AlphaFoldDB" id="A0A0R1GJS1"/>
<evidence type="ECO:0000256" key="5">
    <source>
        <dbReference type="HAMAP-Rule" id="MF_00081"/>
    </source>
</evidence>
<dbReference type="HAMAP" id="MF_00081">
    <property type="entry name" value="HrcA"/>
    <property type="match status" value="1"/>
</dbReference>
<dbReference type="Proteomes" id="UP000051461">
    <property type="component" value="Unassembled WGS sequence"/>
</dbReference>
<organism evidence="7 8">
    <name type="scientific">Loigolactobacillus bifermentans DSM 20003</name>
    <dbReference type="NCBI Taxonomy" id="1423726"/>
    <lineage>
        <taxon>Bacteria</taxon>
        <taxon>Bacillati</taxon>
        <taxon>Bacillota</taxon>
        <taxon>Bacilli</taxon>
        <taxon>Lactobacillales</taxon>
        <taxon>Lactobacillaceae</taxon>
        <taxon>Loigolactobacillus</taxon>
    </lineage>
</organism>
<dbReference type="GO" id="GO:0045892">
    <property type="term" value="P:negative regulation of DNA-templated transcription"/>
    <property type="evidence" value="ECO:0007669"/>
    <property type="project" value="UniProtKB-UniRule"/>
</dbReference>
<feature type="domain" description="Heat-inducible transcription repressor HrcA C-terminal" evidence="6">
    <location>
        <begin position="106"/>
        <end position="325"/>
    </location>
</feature>
<dbReference type="Pfam" id="PF01628">
    <property type="entry name" value="HrcA"/>
    <property type="match status" value="1"/>
</dbReference>
<comment type="function">
    <text evidence="5">Negative regulator of class I heat shock genes (grpE-dnaK-dnaJ and groELS operons). Prevents heat-shock induction of these operons.</text>
</comment>
<evidence type="ECO:0000256" key="1">
    <source>
        <dbReference type="ARBA" id="ARBA00022491"/>
    </source>
</evidence>
<comment type="similarity">
    <text evidence="5">Belongs to the HrcA family.</text>
</comment>
<dbReference type="InterPro" id="IPR021153">
    <property type="entry name" value="HrcA_C"/>
</dbReference>
<reference evidence="7 8" key="1">
    <citation type="journal article" date="2015" name="Genome Announc.">
        <title>Expanding the biotechnology potential of lactobacilli through comparative genomics of 213 strains and associated genera.</title>
        <authorList>
            <person name="Sun Z."/>
            <person name="Harris H.M."/>
            <person name="McCann A."/>
            <person name="Guo C."/>
            <person name="Argimon S."/>
            <person name="Zhang W."/>
            <person name="Yang X."/>
            <person name="Jeffery I.B."/>
            <person name="Cooney J.C."/>
            <person name="Kagawa T.F."/>
            <person name="Liu W."/>
            <person name="Song Y."/>
            <person name="Salvetti E."/>
            <person name="Wrobel A."/>
            <person name="Rasinkangas P."/>
            <person name="Parkhill J."/>
            <person name="Rea M.C."/>
            <person name="O'Sullivan O."/>
            <person name="Ritari J."/>
            <person name="Douillard F.P."/>
            <person name="Paul Ross R."/>
            <person name="Yang R."/>
            <person name="Briner A.E."/>
            <person name="Felis G.E."/>
            <person name="de Vos W.M."/>
            <person name="Barrangou R."/>
            <person name="Klaenhammer T.R."/>
            <person name="Caufield P.W."/>
            <person name="Cui Y."/>
            <person name="Zhang H."/>
            <person name="O'Toole P.W."/>
        </authorList>
    </citation>
    <scope>NUCLEOTIDE SEQUENCE [LARGE SCALE GENOMIC DNA]</scope>
    <source>
        <strain evidence="7 8">DSM 20003</strain>
    </source>
</reference>
<dbReference type="PANTHER" id="PTHR34824">
    <property type="entry name" value="HEAT-INDUCIBLE TRANSCRIPTION REPRESSOR HRCA"/>
    <property type="match status" value="1"/>
</dbReference>
<dbReference type="PATRIC" id="fig|1423726.3.peg.771"/>
<dbReference type="InterPro" id="IPR036388">
    <property type="entry name" value="WH-like_DNA-bd_sf"/>
</dbReference>
<dbReference type="InterPro" id="IPR036390">
    <property type="entry name" value="WH_DNA-bd_sf"/>
</dbReference>